<organism evidence="1 2">
    <name type="scientific">Polyplax serrata</name>
    <name type="common">Common mouse louse</name>
    <dbReference type="NCBI Taxonomy" id="468196"/>
    <lineage>
        <taxon>Eukaryota</taxon>
        <taxon>Metazoa</taxon>
        <taxon>Ecdysozoa</taxon>
        <taxon>Arthropoda</taxon>
        <taxon>Hexapoda</taxon>
        <taxon>Insecta</taxon>
        <taxon>Pterygota</taxon>
        <taxon>Neoptera</taxon>
        <taxon>Paraneoptera</taxon>
        <taxon>Psocodea</taxon>
        <taxon>Troctomorpha</taxon>
        <taxon>Phthiraptera</taxon>
        <taxon>Anoplura</taxon>
        <taxon>Polyplacidae</taxon>
        <taxon>Polyplax</taxon>
    </lineage>
</organism>
<sequence length="422" mass="49578">MKKYQQLLLVILSVFSFSCLLIYRHEYNKLRYVLEVLNFFGTPGVPAPNATACPSLESSFRFERGPLPTWQRLNDYLYVYSAYWEKLDGGERIKAFAVGVMSEKLKYKCFFQYETPPVIRTGEFSFSNLGFKNQETFYNGNLNVNKTKSFVLYCKSQETSSYSAPIGVTFLHQDMDQNNQRFIPVVNFKSNMPLQNLSGICVMPNDSQFNKSTYLEFLNFHKLIGINNFIVYGSLDHYNLLTSIQIDRSNDIKITILPWNYPYFSETDMMKSIAENDCITRFRGLLENIIILEWNKFLVPRYLFNLSKLLNELDGGKKMSKFVFQTLLFCLEFKDRVKSNTSMPIIFRKSRFIQLKDYQVPLYRPHLETSSVQKVRKDIIGVHQYAHCQDHKLRLKDKKNDLLDTTMLKYQNEFHKSQILLL</sequence>
<evidence type="ECO:0000313" key="2">
    <source>
        <dbReference type="Proteomes" id="UP001359485"/>
    </source>
</evidence>
<gene>
    <name evidence="1" type="ORF">RUM44_011678</name>
</gene>
<protein>
    <recommendedName>
        <fullName evidence="3">Glycosyltransferase family 92 protein</fullName>
    </recommendedName>
</protein>
<reference evidence="1 2" key="1">
    <citation type="submission" date="2023-09" db="EMBL/GenBank/DDBJ databases">
        <title>Genomes of two closely related lineages of the louse Polyplax serrata with different host specificities.</title>
        <authorList>
            <person name="Martinu J."/>
            <person name="Tarabai H."/>
            <person name="Stefka J."/>
            <person name="Hypsa V."/>
        </authorList>
    </citation>
    <scope>NUCLEOTIDE SEQUENCE [LARGE SCALE GENOMIC DNA]</scope>
    <source>
        <strain evidence="1">98ZLc_SE</strain>
    </source>
</reference>
<name>A0ABR1AS73_POLSC</name>
<accession>A0ABR1AS73</accession>
<evidence type="ECO:0000313" key="1">
    <source>
        <dbReference type="EMBL" id="KAK6624814.1"/>
    </source>
</evidence>
<evidence type="ECO:0008006" key="3">
    <source>
        <dbReference type="Google" id="ProtNLM"/>
    </source>
</evidence>
<dbReference type="PROSITE" id="PS51257">
    <property type="entry name" value="PROKAR_LIPOPROTEIN"/>
    <property type="match status" value="1"/>
</dbReference>
<keyword evidence="2" id="KW-1185">Reference proteome</keyword>
<comment type="caution">
    <text evidence="1">The sequence shown here is derived from an EMBL/GenBank/DDBJ whole genome shotgun (WGS) entry which is preliminary data.</text>
</comment>
<dbReference type="EMBL" id="JAWJWF010000046">
    <property type="protein sequence ID" value="KAK6624814.1"/>
    <property type="molecule type" value="Genomic_DNA"/>
</dbReference>
<dbReference type="Proteomes" id="UP001359485">
    <property type="component" value="Unassembled WGS sequence"/>
</dbReference>
<proteinExistence type="predicted"/>